<feature type="transmembrane region" description="Helical" evidence="5">
    <location>
        <begin position="362"/>
        <end position="381"/>
    </location>
</feature>
<keyword evidence="2 5" id="KW-0812">Transmembrane</keyword>
<keyword evidence="4 5" id="KW-0472">Membrane</keyword>
<dbReference type="InterPro" id="IPR051533">
    <property type="entry name" value="WaaL-like"/>
</dbReference>
<feature type="domain" description="O-antigen ligase-related" evidence="6">
    <location>
        <begin position="190"/>
        <end position="307"/>
    </location>
</feature>
<evidence type="ECO:0000256" key="3">
    <source>
        <dbReference type="ARBA" id="ARBA00022989"/>
    </source>
</evidence>
<evidence type="ECO:0000256" key="5">
    <source>
        <dbReference type="SAM" id="Phobius"/>
    </source>
</evidence>
<dbReference type="EMBL" id="NFLB01000009">
    <property type="protein sequence ID" value="OUQ04804.1"/>
    <property type="molecule type" value="Genomic_DNA"/>
</dbReference>
<evidence type="ECO:0000256" key="1">
    <source>
        <dbReference type="ARBA" id="ARBA00004141"/>
    </source>
</evidence>
<proteinExistence type="predicted"/>
<accession>A0A1Y4QHQ8</accession>
<gene>
    <name evidence="7" type="ORF">B5E91_08985</name>
</gene>
<dbReference type="InterPro" id="IPR007016">
    <property type="entry name" value="O-antigen_ligase-rel_domated"/>
</dbReference>
<sequence length="392" mass="44900">MITKACKTNKIVYYLFLISIFLTNISQIPSFVSNPIFKLLSYLPWISMVLIILIFNRKKINFGNGQILYLAISIFFVCFFITLIGLDGLGVSLLQPILISVFIYIIAFNSAKYISNIKFNNVCKSYAISACIVAIFTFFEMISNGFTWESGVYAYNSKNSVSQIIVSAILILLLNRQEIKKRYILFYDLLIVFIFITIVMLKSRASLLGLVVIIISILLSKQFGKSTKRLCVFLSTIFILLMVFNREFYNFIVYDIAFAGREASSLDSISSGRISIMKDFPKLFLERPLFGYGRNYIECMQIDALYETGLVGGVLINLLALMPLLYVFCMKKIKFYNDYNFVLLILSIIYYINSFFEQLAPFGPGVKCYFLWLVLGLAMRWNGGKNESIMDN</sequence>
<protein>
    <recommendedName>
        <fullName evidence="6">O-antigen ligase-related domain-containing protein</fullName>
    </recommendedName>
</protein>
<evidence type="ECO:0000256" key="2">
    <source>
        <dbReference type="ARBA" id="ARBA00022692"/>
    </source>
</evidence>
<dbReference type="Proteomes" id="UP000196258">
    <property type="component" value="Unassembled WGS sequence"/>
</dbReference>
<comment type="subcellular location">
    <subcellularLocation>
        <location evidence="1">Membrane</location>
        <topology evidence="1">Multi-pass membrane protein</topology>
    </subcellularLocation>
</comment>
<dbReference type="PANTHER" id="PTHR37422">
    <property type="entry name" value="TEICHURONIC ACID BIOSYNTHESIS PROTEIN TUAE"/>
    <property type="match status" value="1"/>
</dbReference>
<dbReference type="GO" id="GO:0016020">
    <property type="term" value="C:membrane"/>
    <property type="evidence" value="ECO:0007669"/>
    <property type="project" value="UniProtKB-SubCell"/>
</dbReference>
<evidence type="ECO:0000313" key="7">
    <source>
        <dbReference type="EMBL" id="OUQ04804.1"/>
    </source>
</evidence>
<name>A0A1Y4QHQ8_9FIRM</name>
<dbReference type="RefSeq" id="WP_087256942.1">
    <property type="nucleotide sequence ID" value="NZ_NFLB01000009.1"/>
</dbReference>
<evidence type="ECO:0000259" key="6">
    <source>
        <dbReference type="Pfam" id="PF04932"/>
    </source>
</evidence>
<keyword evidence="3 5" id="KW-1133">Transmembrane helix</keyword>
<feature type="transmembrane region" description="Helical" evidence="5">
    <location>
        <begin position="126"/>
        <end position="148"/>
    </location>
</feature>
<comment type="caution">
    <text evidence="7">The sequence shown here is derived from an EMBL/GenBank/DDBJ whole genome shotgun (WGS) entry which is preliminary data.</text>
</comment>
<organism evidence="7 8">
    <name type="scientific">Thomasclavelia spiroformis</name>
    <dbReference type="NCBI Taxonomy" id="29348"/>
    <lineage>
        <taxon>Bacteria</taxon>
        <taxon>Bacillati</taxon>
        <taxon>Bacillota</taxon>
        <taxon>Erysipelotrichia</taxon>
        <taxon>Erysipelotrichales</taxon>
        <taxon>Coprobacillaceae</taxon>
        <taxon>Thomasclavelia</taxon>
    </lineage>
</organism>
<evidence type="ECO:0000256" key="4">
    <source>
        <dbReference type="ARBA" id="ARBA00023136"/>
    </source>
</evidence>
<feature type="transmembrane region" description="Helical" evidence="5">
    <location>
        <begin position="339"/>
        <end position="356"/>
    </location>
</feature>
<feature type="transmembrane region" description="Helical" evidence="5">
    <location>
        <begin position="183"/>
        <end position="201"/>
    </location>
</feature>
<feature type="transmembrane region" description="Helical" evidence="5">
    <location>
        <begin position="207"/>
        <end position="223"/>
    </location>
</feature>
<feature type="transmembrane region" description="Helical" evidence="5">
    <location>
        <begin position="92"/>
        <end position="114"/>
    </location>
</feature>
<evidence type="ECO:0000313" key="8">
    <source>
        <dbReference type="Proteomes" id="UP000196258"/>
    </source>
</evidence>
<feature type="transmembrane region" description="Helical" evidence="5">
    <location>
        <begin position="230"/>
        <end position="249"/>
    </location>
</feature>
<dbReference type="Pfam" id="PF04932">
    <property type="entry name" value="Wzy_C"/>
    <property type="match status" value="1"/>
</dbReference>
<feature type="transmembrane region" description="Helical" evidence="5">
    <location>
        <begin position="310"/>
        <end position="327"/>
    </location>
</feature>
<feature type="transmembrane region" description="Helical" evidence="5">
    <location>
        <begin position="67"/>
        <end position="86"/>
    </location>
</feature>
<feature type="transmembrane region" description="Helical" evidence="5">
    <location>
        <begin position="160"/>
        <end position="176"/>
    </location>
</feature>
<dbReference type="PANTHER" id="PTHR37422:SF13">
    <property type="entry name" value="LIPOPOLYSACCHARIDE BIOSYNTHESIS PROTEIN PA4999-RELATED"/>
    <property type="match status" value="1"/>
</dbReference>
<feature type="transmembrane region" description="Helical" evidence="5">
    <location>
        <begin position="12"/>
        <end position="30"/>
    </location>
</feature>
<feature type="transmembrane region" description="Helical" evidence="5">
    <location>
        <begin position="36"/>
        <end position="55"/>
    </location>
</feature>
<reference evidence="8" key="1">
    <citation type="submission" date="2017-04" db="EMBL/GenBank/DDBJ databases">
        <title>Function of individual gut microbiota members based on whole genome sequencing of pure cultures obtained from chicken caecum.</title>
        <authorList>
            <person name="Medvecky M."/>
            <person name="Cejkova D."/>
            <person name="Polansky O."/>
            <person name="Karasova D."/>
            <person name="Kubasova T."/>
            <person name="Cizek A."/>
            <person name="Rychlik I."/>
        </authorList>
    </citation>
    <scope>NUCLEOTIDE SEQUENCE [LARGE SCALE GENOMIC DNA]</scope>
    <source>
        <strain evidence="8">An149</strain>
    </source>
</reference>
<dbReference type="AlphaFoldDB" id="A0A1Y4QHQ8"/>